<dbReference type="Pfam" id="PF04392">
    <property type="entry name" value="ABC_sub_bind"/>
    <property type="match status" value="1"/>
</dbReference>
<gene>
    <name evidence="2" type="ORF">DFR42_10944</name>
</gene>
<feature type="chain" id="PRO_5016349712" evidence="1">
    <location>
        <begin position="33"/>
        <end position="323"/>
    </location>
</feature>
<sequence>MRWQFVRYLRYAGSWIALSLGLSLALPQSCLAVDNITILLSEDGPAYTEFSSQLSTVLSQGNSKNTVKVLILSAYKSEDLSRNANNQILIAVGTPAMTAMAQKPPAMAVLNVLVPRHTFLKIAKQYGRNQDPHHFSAIYFDQPWNRQLGLVRATLPGRNRLGLLLSKDSAEILTGIQLAAKELDIQINVETATDDSELLPALRRLLANSDSLLALPDAAIYNRNNIPSILLTSYRQKVPLFGFSAAYVKAGALAAVYSSPGQIAQHVAEVIQGLSSNAYLPLPQYPRYFSVNTNTQVSRSLSLEMEDEASLTRKLKSLMERAQ</sequence>
<evidence type="ECO:0000313" key="3">
    <source>
        <dbReference type="Proteomes" id="UP000247792"/>
    </source>
</evidence>
<dbReference type="Gene3D" id="3.40.50.2300">
    <property type="match status" value="1"/>
</dbReference>
<dbReference type="EMBL" id="QJKB01000009">
    <property type="protein sequence ID" value="PXX39933.1"/>
    <property type="molecule type" value="Genomic_DNA"/>
</dbReference>
<reference evidence="2 3" key="1">
    <citation type="submission" date="2018-05" db="EMBL/GenBank/DDBJ databases">
        <title>Genomic Encyclopedia of Type Strains, Phase IV (KMG-IV): sequencing the most valuable type-strain genomes for metagenomic binning, comparative biology and taxonomic classification.</title>
        <authorList>
            <person name="Goeker M."/>
        </authorList>
    </citation>
    <scope>NUCLEOTIDE SEQUENCE [LARGE SCALE GENOMIC DNA]</scope>
    <source>
        <strain evidence="2 3">DSM 19792</strain>
    </source>
</reference>
<dbReference type="RefSeq" id="WP_110257177.1">
    <property type="nucleotide sequence ID" value="NZ_QJKB01000009.1"/>
</dbReference>
<dbReference type="AlphaFoldDB" id="A0A318IYB2"/>
<protein>
    <submittedName>
        <fullName evidence="2">ABC-type uncharacterized transport system substrate-binding protein</fullName>
    </submittedName>
</protein>
<dbReference type="InterPro" id="IPR007487">
    <property type="entry name" value="ABC_transpt-TYRBP-like"/>
</dbReference>
<accession>A0A318IYB2</accession>
<dbReference type="PANTHER" id="PTHR35271:SF1">
    <property type="entry name" value="ABC TRANSPORTER, SUBSTRATE-BINDING LIPOPROTEIN"/>
    <property type="match status" value="1"/>
</dbReference>
<proteinExistence type="predicted"/>
<evidence type="ECO:0000313" key="2">
    <source>
        <dbReference type="EMBL" id="PXX39933.1"/>
    </source>
</evidence>
<name>A0A318IYB2_9BURK</name>
<evidence type="ECO:0000256" key="1">
    <source>
        <dbReference type="SAM" id="SignalP"/>
    </source>
</evidence>
<dbReference type="PANTHER" id="PTHR35271">
    <property type="entry name" value="ABC TRANSPORTER, SUBSTRATE-BINDING LIPOPROTEIN-RELATED"/>
    <property type="match status" value="1"/>
</dbReference>
<organism evidence="2 3">
    <name type="scientific">Undibacterium pigrum</name>
    <dbReference type="NCBI Taxonomy" id="401470"/>
    <lineage>
        <taxon>Bacteria</taxon>
        <taxon>Pseudomonadati</taxon>
        <taxon>Pseudomonadota</taxon>
        <taxon>Betaproteobacteria</taxon>
        <taxon>Burkholderiales</taxon>
        <taxon>Oxalobacteraceae</taxon>
        <taxon>Undibacterium</taxon>
    </lineage>
</organism>
<dbReference type="Proteomes" id="UP000247792">
    <property type="component" value="Unassembled WGS sequence"/>
</dbReference>
<keyword evidence="1" id="KW-0732">Signal</keyword>
<dbReference type="OrthoDB" id="9178917at2"/>
<keyword evidence="3" id="KW-1185">Reference proteome</keyword>
<feature type="signal peptide" evidence="1">
    <location>
        <begin position="1"/>
        <end position="32"/>
    </location>
</feature>
<comment type="caution">
    <text evidence="2">The sequence shown here is derived from an EMBL/GenBank/DDBJ whole genome shotgun (WGS) entry which is preliminary data.</text>
</comment>